<feature type="region of interest" description="Disordered" evidence="9">
    <location>
        <begin position="153"/>
        <end position="221"/>
    </location>
</feature>
<feature type="compositionally biased region" description="Acidic residues" evidence="9">
    <location>
        <begin position="692"/>
        <end position="707"/>
    </location>
</feature>
<organism evidence="13 15">
    <name type="scientific">Staphylococcus caeli</name>
    <dbReference type="NCBI Taxonomy" id="2201815"/>
    <lineage>
        <taxon>Bacteria</taxon>
        <taxon>Bacillati</taxon>
        <taxon>Bacillota</taxon>
        <taxon>Bacilli</taxon>
        <taxon>Bacillales</taxon>
        <taxon>Staphylococcaceae</taxon>
        <taxon>Staphylococcus</taxon>
    </lineage>
</organism>
<evidence type="ECO:0000313" key="12">
    <source>
        <dbReference type="EMBL" id="SCS41105.1"/>
    </source>
</evidence>
<evidence type="ECO:0000313" key="14">
    <source>
        <dbReference type="Proteomes" id="UP000095412"/>
    </source>
</evidence>
<keyword evidence="14" id="KW-1185">Reference proteome</keyword>
<keyword evidence="2" id="KW-0134">Cell wall</keyword>
<evidence type="ECO:0000313" key="13">
    <source>
        <dbReference type="EMBL" id="SCS59589.1"/>
    </source>
</evidence>
<evidence type="ECO:0000256" key="10">
    <source>
        <dbReference type="SAM" id="Phobius"/>
    </source>
</evidence>
<keyword evidence="5" id="KW-0677">Repeat</keyword>
<dbReference type="PROSITE" id="PS50847">
    <property type="entry name" value="GRAM_POS_ANCHORING"/>
    <property type="match status" value="1"/>
</dbReference>
<feature type="region of interest" description="Disordered" evidence="9">
    <location>
        <begin position="542"/>
        <end position="860"/>
    </location>
</feature>
<dbReference type="InterPro" id="IPR005877">
    <property type="entry name" value="YSIRK_signal_dom"/>
</dbReference>
<dbReference type="Pfam" id="PF17961">
    <property type="entry name" value="Big_8"/>
    <property type="match status" value="1"/>
</dbReference>
<evidence type="ECO:0000256" key="3">
    <source>
        <dbReference type="ARBA" id="ARBA00022525"/>
    </source>
</evidence>
<dbReference type="EMBL" id="FMPI01000002">
    <property type="protein sequence ID" value="SCS41105.1"/>
    <property type="molecule type" value="Genomic_DNA"/>
</dbReference>
<feature type="region of interest" description="Disordered" evidence="9">
    <location>
        <begin position="45"/>
        <end position="101"/>
    </location>
</feature>
<dbReference type="Pfam" id="PF02986">
    <property type="entry name" value="Fn_bind"/>
    <property type="match status" value="1"/>
</dbReference>
<dbReference type="SUPFAM" id="SSF49401">
    <property type="entry name" value="Bacterial adhesins"/>
    <property type="match status" value="2"/>
</dbReference>
<dbReference type="NCBIfam" id="TIGR01168">
    <property type="entry name" value="YSIRK_signal"/>
    <property type="match status" value="1"/>
</dbReference>
<feature type="compositionally biased region" description="Basic and acidic residues" evidence="9">
    <location>
        <begin position="671"/>
        <end position="686"/>
    </location>
</feature>
<dbReference type="Pfam" id="PF00746">
    <property type="entry name" value="Gram_pos_anchor"/>
    <property type="match status" value="1"/>
</dbReference>
<dbReference type="InterPro" id="IPR041171">
    <property type="entry name" value="SDR_Ig"/>
</dbReference>
<dbReference type="OrthoDB" id="2412677at2"/>
<keyword evidence="4" id="KW-0732">Signal</keyword>
<keyword evidence="8" id="KW-0572">Peptidoglycan-anchor</keyword>
<dbReference type="InterPro" id="IPR011252">
    <property type="entry name" value="Fibrogen-bd_dom1"/>
</dbReference>
<evidence type="ECO:0000256" key="1">
    <source>
        <dbReference type="ARBA" id="ARBA00004168"/>
    </source>
</evidence>
<evidence type="ECO:0000256" key="9">
    <source>
        <dbReference type="SAM" id="MobiDB-lite"/>
    </source>
</evidence>
<keyword evidence="7" id="KW-0843">Virulence</keyword>
<dbReference type="Gene3D" id="2.60.40.1290">
    <property type="match status" value="1"/>
</dbReference>
<gene>
    <name evidence="13" type="primary">fnbA</name>
    <name evidence="13" type="ORF">SAMEA2297795_00776</name>
    <name evidence="12" type="ORF">SAMEA2297796_00454</name>
</gene>
<dbReference type="InterPro" id="IPR019931">
    <property type="entry name" value="LPXTG_anchor"/>
</dbReference>
<accession>A0A1D4HV93</accession>
<keyword evidence="3" id="KW-0964">Secreted</keyword>
<dbReference type="EMBL" id="FMPG01000002">
    <property type="protein sequence ID" value="SCS59589.1"/>
    <property type="molecule type" value="Genomic_DNA"/>
</dbReference>
<dbReference type="InterPro" id="IPR011266">
    <property type="entry name" value="Adhesin_Fg-bd_dom_2"/>
</dbReference>
<feature type="compositionally biased region" description="Acidic residues" evidence="9">
    <location>
        <begin position="746"/>
        <end position="763"/>
    </location>
</feature>
<feature type="compositionally biased region" description="Basic and acidic residues" evidence="9">
    <location>
        <begin position="779"/>
        <end position="812"/>
    </location>
</feature>
<keyword evidence="10" id="KW-0812">Transmembrane</keyword>
<keyword evidence="6" id="KW-0130">Cell adhesion</keyword>
<feature type="compositionally biased region" description="Acidic residues" evidence="9">
    <location>
        <begin position="611"/>
        <end position="626"/>
    </location>
</feature>
<protein>
    <submittedName>
        <fullName evidence="13">Fibronectin-binding protein</fullName>
    </submittedName>
</protein>
<evidence type="ECO:0000256" key="5">
    <source>
        <dbReference type="ARBA" id="ARBA00022737"/>
    </source>
</evidence>
<evidence type="ECO:0000313" key="15">
    <source>
        <dbReference type="Proteomes" id="UP000095768"/>
    </source>
</evidence>
<dbReference type="Proteomes" id="UP000095768">
    <property type="component" value="Unassembled WGS sequence"/>
</dbReference>
<comment type="subcellular location">
    <subcellularLocation>
        <location evidence="1">Secreted</location>
        <location evidence="1">Cell wall</location>
        <topology evidence="1">Peptidoglycan-anchor</topology>
    </subcellularLocation>
</comment>
<feature type="compositionally biased region" description="Polar residues" evidence="9">
    <location>
        <begin position="77"/>
        <end position="92"/>
    </location>
</feature>
<evidence type="ECO:0000256" key="8">
    <source>
        <dbReference type="ARBA" id="ARBA00023088"/>
    </source>
</evidence>
<name>A0A1D4HV93_9STAP</name>
<sequence length="904" mass="100038">MREIRNEKFSIRKYKLGASSVLLGTLIWGAGYASESAYASEQAEIENKTVQSDSKVVESEITPTEAKIDTQSENLKESQSNEFQKESSSLEGNDNVGKSVENKIAVKEEVVENTDISETAKTNNLANEHTNKKIVEQSQNTLTKKVSAQVQTSASVAQEKLPAKVTEGQSEQPANVQSDANDKRKKVTTDKTSDSPRINTAQAQSKPLSNKEDSESVSNTKGVDVTNKVSAKDDSQIISENVVNPHRGQRSQLKYNLAFEKGIKPGDYFDFMISNNVNTYGVSARKKVPDIKNGSIVMATGQLLDNGKIRYTFTDYIKDKVNVTAQLNLNLFIDPKVVQRDSQQTITSTLNGKTLSKEIYVQHLNGVNNAGVGVNGAIETIDKEQSKFSHIAYINTQGNTIQSATINGRITNGYTTNGVIPTVKVYEYIGRDNPPQSVYANTNDTSMWKDVTEEVKHMLQIGESQYQLHFDTLNKRYAIRYEGMYQSDAQNLNFQTNISGYPEHYPHYAAHATWNNGLVFYQNNANGNGETEIIENNDINWEEDTLPDGESGHNNGETEEEDSKPIDWEEGSASDGDSGHNNGETEEEDSKPIDWEEGSASDGDSGHNNGEAEEEDSKPIDWEEGSAPDGDSGQNNGETEEEDSKPIDWEERSASDGDSGQNNGETEEEDSKPIDWEERSASDGDSGHNNGETEEEDSKPIDWEEGSASDGDSGQNNGETEEEDSKPIDWEEGSASDGDSGHNNGETEEEDSKPIDWEEDTTPDGDNGHNNSETEEEDTKPIDDEKKPDEDKTPDDNEKPDDGKKRDEDNNRIIKPNGNSAHTKDIEVENISYQKVSNHKKVKMSNSNLHSDEKSPQQMKHANVEQVNELPATGEKLQHTTLFATLLALIGTTLLFNRKRKNAK</sequence>
<dbReference type="RefSeq" id="WP_069994590.1">
    <property type="nucleotide sequence ID" value="NZ_FMPG01000002.1"/>
</dbReference>
<dbReference type="AlphaFoldDB" id="A0A1D4HV93"/>
<dbReference type="Proteomes" id="UP000095412">
    <property type="component" value="Unassembled WGS sequence"/>
</dbReference>
<dbReference type="NCBIfam" id="TIGR01167">
    <property type="entry name" value="LPXTG_anchor"/>
    <property type="match status" value="1"/>
</dbReference>
<feature type="compositionally biased region" description="Acidic residues" evidence="9">
    <location>
        <begin position="719"/>
        <end position="734"/>
    </location>
</feature>
<reference evidence="12 14" key="2">
    <citation type="submission" date="2016-09" db="EMBL/GenBank/DDBJ databases">
        <authorList>
            <consortium name="Pathogen Informatics"/>
            <person name="Sun Q."/>
            <person name="Inoue M."/>
        </authorList>
    </citation>
    <scope>NUCLEOTIDE SEQUENCE [LARGE SCALE GENOMIC DNA]</scope>
    <source>
        <strain evidence="12 14">82C</strain>
    </source>
</reference>
<dbReference type="GO" id="GO:0007155">
    <property type="term" value="P:cell adhesion"/>
    <property type="evidence" value="ECO:0007669"/>
    <property type="project" value="UniProtKB-KW"/>
</dbReference>
<proteinExistence type="predicted"/>
<dbReference type="InterPro" id="IPR008966">
    <property type="entry name" value="Adhesion_dom_sf"/>
</dbReference>
<feature type="transmembrane region" description="Helical" evidence="10">
    <location>
        <begin position="877"/>
        <end position="896"/>
    </location>
</feature>
<feature type="compositionally biased region" description="Polar residues" evidence="9">
    <location>
        <begin position="195"/>
        <end position="208"/>
    </location>
</feature>
<feature type="compositionally biased region" description="Polar residues" evidence="9">
    <location>
        <begin position="167"/>
        <end position="179"/>
    </location>
</feature>
<evidence type="ECO:0000256" key="7">
    <source>
        <dbReference type="ARBA" id="ARBA00023026"/>
    </source>
</evidence>
<feature type="compositionally biased region" description="Basic and acidic residues" evidence="9">
    <location>
        <begin position="66"/>
        <end position="76"/>
    </location>
</feature>
<evidence type="ECO:0000256" key="6">
    <source>
        <dbReference type="ARBA" id="ARBA00022889"/>
    </source>
</evidence>
<dbReference type="Pfam" id="PF04650">
    <property type="entry name" value="YSIRK_signal"/>
    <property type="match status" value="1"/>
</dbReference>
<reference evidence="13 15" key="1">
    <citation type="submission" date="2016-09" db="EMBL/GenBank/DDBJ databases">
        <authorList>
            <consortium name="Pathogen Informatics"/>
        </authorList>
    </citation>
    <scope>NUCLEOTIDE SEQUENCE [LARGE SCALE GENOMIC DNA]</scope>
    <source>
        <strain evidence="13 15">82B</strain>
    </source>
</reference>
<keyword evidence="10" id="KW-0472">Membrane</keyword>
<dbReference type="Pfam" id="PF10425">
    <property type="entry name" value="SdrG_C_C"/>
    <property type="match status" value="1"/>
</dbReference>
<feature type="compositionally biased region" description="Acidic residues" evidence="9">
    <location>
        <begin position="584"/>
        <end position="599"/>
    </location>
</feature>
<feature type="compositionally biased region" description="Basic and acidic residues" evidence="9">
    <location>
        <begin position="644"/>
        <end position="655"/>
    </location>
</feature>
<feature type="compositionally biased region" description="Acidic residues" evidence="9">
    <location>
        <begin position="557"/>
        <end position="572"/>
    </location>
</feature>
<keyword evidence="10" id="KW-1133">Transmembrane helix</keyword>
<evidence type="ECO:0000256" key="4">
    <source>
        <dbReference type="ARBA" id="ARBA00022729"/>
    </source>
</evidence>
<evidence type="ECO:0000256" key="2">
    <source>
        <dbReference type="ARBA" id="ARBA00022512"/>
    </source>
</evidence>
<dbReference type="InterPro" id="IPR004237">
    <property type="entry name" value="Fibron_repeat-bd"/>
</dbReference>
<evidence type="ECO:0000259" key="11">
    <source>
        <dbReference type="PROSITE" id="PS50847"/>
    </source>
</evidence>
<dbReference type="Gene3D" id="2.60.40.1280">
    <property type="match status" value="1"/>
</dbReference>
<feature type="domain" description="Gram-positive cocci surface proteins LPxTG" evidence="11">
    <location>
        <begin position="870"/>
        <end position="904"/>
    </location>
</feature>